<sequence>MNTGVSIVATILAIALNLFVLIMWARFVLDLVAMLAREWRPRGPLLIVAELVYTITDPPVKAVRRVVPPLRAGGIVIDFSWSIVLIAAIILGAIVSGFR</sequence>
<name>A0A841AKM8_9MICO</name>
<evidence type="ECO:0000256" key="1">
    <source>
        <dbReference type="SAM" id="Phobius"/>
    </source>
</evidence>
<dbReference type="RefSeq" id="WP_184234882.1">
    <property type="nucleotide sequence ID" value="NZ_JACHMJ010000001.1"/>
</dbReference>
<keyword evidence="1" id="KW-1133">Transmembrane helix</keyword>
<keyword evidence="1" id="KW-0812">Transmembrane</keyword>
<reference evidence="2 3" key="1">
    <citation type="submission" date="2020-08" db="EMBL/GenBank/DDBJ databases">
        <title>Sequencing the genomes of 1000 actinobacteria strains.</title>
        <authorList>
            <person name="Klenk H.-P."/>
        </authorList>
    </citation>
    <scope>NUCLEOTIDE SEQUENCE [LARGE SCALE GENOMIC DNA]</scope>
    <source>
        <strain evidence="2 3">DSM 105784</strain>
    </source>
</reference>
<dbReference type="GO" id="GO:0016020">
    <property type="term" value="C:membrane"/>
    <property type="evidence" value="ECO:0007669"/>
    <property type="project" value="InterPro"/>
</dbReference>
<feature type="transmembrane region" description="Helical" evidence="1">
    <location>
        <begin position="7"/>
        <end position="29"/>
    </location>
</feature>
<dbReference type="AlphaFoldDB" id="A0A841AKM8"/>
<comment type="caution">
    <text evidence="2">The sequence shown here is derived from an EMBL/GenBank/DDBJ whole genome shotgun (WGS) entry which is preliminary data.</text>
</comment>
<dbReference type="InterPro" id="IPR003425">
    <property type="entry name" value="CCB3/YggT"/>
</dbReference>
<proteinExistence type="predicted"/>
<dbReference type="EMBL" id="JACHMJ010000001">
    <property type="protein sequence ID" value="MBB5842954.1"/>
    <property type="molecule type" value="Genomic_DNA"/>
</dbReference>
<dbReference type="Pfam" id="PF02325">
    <property type="entry name" value="CCB3_YggT"/>
    <property type="match status" value="1"/>
</dbReference>
<organism evidence="2 3">
    <name type="scientific">Conyzicola lurida</name>
    <dbReference type="NCBI Taxonomy" id="1172621"/>
    <lineage>
        <taxon>Bacteria</taxon>
        <taxon>Bacillati</taxon>
        <taxon>Actinomycetota</taxon>
        <taxon>Actinomycetes</taxon>
        <taxon>Micrococcales</taxon>
        <taxon>Microbacteriaceae</taxon>
        <taxon>Conyzicola</taxon>
    </lineage>
</organism>
<feature type="transmembrane region" description="Helical" evidence="1">
    <location>
        <begin position="79"/>
        <end position="98"/>
    </location>
</feature>
<evidence type="ECO:0000313" key="3">
    <source>
        <dbReference type="Proteomes" id="UP000536685"/>
    </source>
</evidence>
<dbReference type="Proteomes" id="UP000536685">
    <property type="component" value="Unassembled WGS sequence"/>
</dbReference>
<evidence type="ECO:0000313" key="2">
    <source>
        <dbReference type="EMBL" id="MBB5842954.1"/>
    </source>
</evidence>
<gene>
    <name evidence="2" type="ORF">HD599_001277</name>
</gene>
<accession>A0A841AKM8</accession>
<protein>
    <submittedName>
        <fullName evidence="2">YggT family protein</fullName>
    </submittedName>
</protein>
<keyword evidence="1" id="KW-0472">Membrane</keyword>
<keyword evidence="3" id="KW-1185">Reference proteome</keyword>